<reference evidence="1" key="1">
    <citation type="submission" date="2018-05" db="EMBL/GenBank/DDBJ databases">
        <authorList>
            <person name="Lanie J.A."/>
            <person name="Ng W.-L."/>
            <person name="Kazmierczak K.M."/>
            <person name="Andrzejewski T.M."/>
            <person name="Davidsen T.M."/>
            <person name="Wayne K.J."/>
            <person name="Tettelin H."/>
            <person name="Glass J.I."/>
            <person name="Rusch D."/>
            <person name="Podicherti R."/>
            <person name="Tsui H.-C.T."/>
            <person name="Winkler M.E."/>
        </authorList>
    </citation>
    <scope>NUCLEOTIDE SEQUENCE</scope>
</reference>
<proteinExistence type="predicted"/>
<dbReference type="AlphaFoldDB" id="A0A382QVD5"/>
<name>A0A382QVD5_9ZZZZ</name>
<sequence length="47" mass="4932">MVVAGESVLTHRNIGSSLAETDRGGRMEIRPLGNTGIDVSRLCFGTG</sequence>
<dbReference type="EMBL" id="UINC01117188">
    <property type="protein sequence ID" value="SVC89443.1"/>
    <property type="molecule type" value="Genomic_DNA"/>
</dbReference>
<feature type="non-terminal residue" evidence="1">
    <location>
        <position position="47"/>
    </location>
</feature>
<evidence type="ECO:0000313" key="1">
    <source>
        <dbReference type="EMBL" id="SVC89443.1"/>
    </source>
</evidence>
<accession>A0A382QVD5</accession>
<organism evidence="1">
    <name type="scientific">marine metagenome</name>
    <dbReference type="NCBI Taxonomy" id="408172"/>
    <lineage>
        <taxon>unclassified sequences</taxon>
        <taxon>metagenomes</taxon>
        <taxon>ecological metagenomes</taxon>
    </lineage>
</organism>
<gene>
    <name evidence="1" type="ORF">METZ01_LOCUS342297</name>
</gene>
<protein>
    <submittedName>
        <fullName evidence="1">Uncharacterized protein</fullName>
    </submittedName>
</protein>